<feature type="chain" id="PRO_5043124518" evidence="1">
    <location>
        <begin position="20"/>
        <end position="111"/>
    </location>
</feature>
<evidence type="ECO:0000256" key="1">
    <source>
        <dbReference type="SAM" id="SignalP"/>
    </source>
</evidence>
<keyword evidence="1" id="KW-0732">Signal</keyword>
<keyword evidence="3" id="KW-1185">Reference proteome</keyword>
<accession>A0A0N4XE99</accession>
<reference evidence="2 3" key="2">
    <citation type="submission" date="2018-11" db="EMBL/GenBank/DDBJ databases">
        <authorList>
            <consortium name="Pathogen Informatics"/>
        </authorList>
    </citation>
    <scope>NUCLEOTIDE SEQUENCE [LARGE SCALE GENOMIC DNA]</scope>
</reference>
<dbReference type="PANTHER" id="PTHR34721:SF11">
    <property type="entry name" value="ACTIVIN_RECP DOMAIN-CONTAINING PROTEIN"/>
    <property type="match status" value="1"/>
</dbReference>
<evidence type="ECO:0000313" key="4">
    <source>
        <dbReference type="WBParaSite" id="NBR_0000085101-mRNA-1"/>
    </source>
</evidence>
<proteinExistence type="predicted"/>
<sequence length="111" mass="11881">MSLLKALALLCTVVSVSTALKCYAGTTTDTNPPPTTVTCGPESKWCKKTLEKGGFSVTYHCDVEQACHQDGCYVASDERTMCCCAQSYCNSAPKYLAIFGLISVTVATVMF</sequence>
<gene>
    <name evidence="2" type="ORF">NBR_LOCUS852</name>
</gene>
<reference evidence="4" key="1">
    <citation type="submission" date="2017-02" db="UniProtKB">
        <authorList>
            <consortium name="WormBaseParasite"/>
        </authorList>
    </citation>
    <scope>IDENTIFICATION</scope>
</reference>
<dbReference type="SUPFAM" id="SSF57302">
    <property type="entry name" value="Snake toxin-like"/>
    <property type="match status" value="1"/>
</dbReference>
<dbReference type="InterPro" id="IPR045860">
    <property type="entry name" value="Snake_toxin-like_sf"/>
</dbReference>
<dbReference type="PANTHER" id="PTHR34721">
    <property type="entry name" value="PROTEIN CBG09734"/>
    <property type="match status" value="1"/>
</dbReference>
<feature type="signal peptide" evidence="1">
    <location>
        <begin position="1"/>
        <end position="19"/>
    </location>
</feature>
<dbReference type="EMBL" id="UYSL01000497">
    <property type="protein sequence ID" value="VDL63913.1"/>
    <property type="molecule type" value="Genomic_DNA"/>
</dbReference>
<protein>
    <submittedName>
        <fullName evidence="4">Activin_recp domain-containing protein</fullName>
    </submittedName>
</protein>
<evidence type="ECO:0000313" key="2">
    <source>
        <dbReference type="EMBL" id="VDL63913.1"/>
    </source>
</evidence>
<name>A0A0N4XE99_NIPBR</name>
<evidence type="ECO:0000313" key="3">
    <source>
        <dbReference type="Proteomes" id="UP000271162"/>
    </source>
</evidence>
<dbReference type="AlphaFoldDB" id="A0A0N4XE99"/>
<organism evidence="4">
    <name type="scientific">Nippostrongylus brasiliensis</name>
    <name type="common">Rat hookworm</name>
    <dbReference type="NCBI Taxonomy" id="27835"/>
    <lineage>
        <taxon>Eukaryota</taxon>
        <taxon>Metazoa</taxon>
        <taxon>Ecdysozoa</taxon>
        <taxon>Nematoda</taxon>
        <taxon>Chromadorea</taxon>
        <taxon>Rhabditida</taxon>
        <taxon>Rhabditina</taxon>
        <taxon>Rhabditomorpha</taxon>
        <taxon>Strongyloidea</taxon>
        <taxon>Heligmosomidae</taxon>
        <taxon>Nippostrongylus</taxon>
    </lineage>
</organism>
<dbReference type="WBParaSite" id="NBR_0000085101-mRNA-1">
    <property type="protein sequence ID" value="NBR_0000085101-mRNA-1"/>
    <property type="gene ID" value="NBR_0000085101"/>
</dbReference>
<dbReference type="Proteomes" id="UP000271162">
    <property type="component" value="Unassembled WGS sequence"/>
</dbReference>